<dbReference type="InterPro" id="IPR023485">
    <property type="entry name" value="Ptyr_pPase"/>
</dbReference>
<proteinExistence type="predicted"/>
<gene>
    <name evidence="3" type="ORF">DCO16_04450</name>
</gene>
<dbReference type="PANTHER" id="PTHR43428:SF1">
    <property type="entry name" value="ARSENATE REDUCTASE"/>
    <property type="match status" value="1"/>
</dbReference>
<dbReference type="Gene3D" id="3.40.50.2300">
    <property type="match status" value="1"/>
</dbReference>
<dbReference type="EMBL" id="CP028941">
    <property type="protein sequence ID" value="QKM62379.1"/>
    <property type="molecule type" value="Genomic_DNA"/>
</dbReference>
<accession>A0A6M9PPC9</accession>
<protein>
    <submittedName>
        <fullName evidence="3">Protein-tyrosine-phosphatase</fullName>
    </submittedName>
</protein>
<feature type="domain" description="Phosphotyrosine protein phosphatase I" evidence="2">
    <location>
        <begin position="5"/>
        <end position="137"/>
    </location>
</feature>
<dbReference type="SMART" id="SM00226">
    <property type="entry name" value="LMWPc"/>
    <property type="match status" value="1"/>
</dbReference>
<dbReference type="PANTHER" id="PTHR43428">
    <property type="entry name" value="ARSENATE REDUCTASE"/>
    <property type="match status" value="1"/>
</dbReference>
<dbReference type="RefSeq" id="WP_173942530.1">
    <property type="nucleotide sequence ID" value="NZ_CBCSCD010000004.1"/>
</dbReference>
<keyword evidence="4" id="KW-1185">Reference proteome</keyword>
<evidence type="ECO:0000313" key="4">
    <source>
        <dbReference type="Proteomes" id="UP000500806"/>
    </source>
</evidence>
<dbReference type="Pfam" id="PF01451">
    <property type="entry name" value="LMWPc"/>
    <property type="match status" value="1"/>
</dbReference>
<reference evidence="3 4" key="1">
    <citation type="submission" date="2018-04" db="EMBL/GenBank/DDBJ databases">
        <title>Polynucleobacter sp. LimPoW16 genome.</title>
        <authorList>
            <person name="Hahn M.W."/>
        </authorList>
    </citation>
    <scope>NUCLEOTIDE SEQUENCE [LARGE SCALE GENOMIC DNA]</scope>
    <source>
        <strain evidence="3 4">LimPoW16</strain>
    </source>
</reference>
<evidence type="ECO:0000259" key="2">
    <source>
        <dbReference type="SMART" id="SM00226"/>
    </source>
</evidence>
<name>A0A6M9PPC9_9BURK</name>
<dbReference type="SUPFAM" id="SSF52788">
    <property type="entry name" value="Phosphotyrosine protein phosphatases I"/>
    <property type="match status" value="1"/>
</dbReference>
<dbReference type="CDD" id="cd16345">
    <property type="entry name" value="LMWP_ArsC"/>
    <property type="match status" value="1"/>
</dbReference>
<dbReference type="Proteomes" id="UP000500806">
    <property type="component" value="Chromosome"/>
</dbReference>
<evidence type="ECO:0000256" key="1">
    <source>
        <dbReference type="ARBA" id="ARBA00022849"/>
    </source>
</evidence>
<keyword evidence="1" id="KW-0059">Arsenical resistance</keyword>
<dbReference type="KEGG" id="pani:DCO16_04450"/>
<dbReference type="AlphaFoldDB" id="A0A6M9PPC9"/>
<evidence type="ECO:0000313" key="3">
    <source>
        <dbReference type="EMBL" id="QKM62379.1"/>
    </source>
</evidence>
<sequence length="168" mass="18892">MNEPFNILFLCAGNSSRSILAEALTTTLSHGRFIAFSAGAKPTGTVHPLAIELIKPTGYPIQLLRSKSWDEFGRESAPAMNFVITLCESALGEHCPYWRGHPATAHWGFPDPAADDSKTRDEMLHSFKQVEKGLHDRIALLMDLPLEKLDRSTIRERLQNIHHRLKYS</sequence>
<dbReference type="InterPro" id="IPR036196">
    <property type="entry name" value="Ptyr_pPase_sf"/>
</dbReference>
<dbReference type="GO" id="GO:0046685">
    <property type="term" value="P:response to arsenic-containing substance"/>
    <property type="evidence" value="ECO:0007669"/>
    <property type="project" value="UniProtKB-KW"/>
</dbReference>
<organism evidence="3 4">
    <name type="scientific">Polynucleobacter antarcticus</name>
    <dbReference type="NCBI Taxonomy" id="1743162"/>
    <lineage>
        <taxon>Bacteria</taxon>
        <taxon>Pseudomonadati</taxon>
        <taxon>Pseudomonadota</taxon>
        <taxon>Betaproteobacteria</taxon>
        <taxon>Burkholderiales</taxon>
        <taxon>Burkholderiaceae</taxon>
        <taxon>Polynucleobacter</taxon>
    </lineage>
</organism>